<dbReference type="RefSeq" id="WP_268074177.1">
    <property type="nucleotide sequence ID" value="NZ_CP109965.1"/>
</dbReference>
<dbReference type="NCBIfam" id="NF038123">
    <property type="entry name" value="NF038123_dom"/>
    <property type="match status" value="1"/>
</dbReference>
<dbReference type="Gene3D" id="2.60.40.2130">
    <property type="entry name" value="F-spondin domain"/>
    <property type="match status" value="1"/>
</dbReference>
<dbReference type="Proteomes" id="UP001163726">
    <property type="component" value="Chromosome"/>
</dbReference>
<reference evidence="1" key="1">
    <citation type="submission" date="2022-10" db="EMBL/GenBank/DDBJ databases">
        <title>Catenovulum adriacola sp. nov. isolated in the Harbour of Susak.</title>
        <authorList>
            <person name="Schoch T."/>
            <person name="Reich S.J."/>
            <person name="Stoeferle S."/>
            <person name="Flaiz M."/>
            <person name="Kazda M."/>
            <person name="Riedel C.U."/>
            <person name="Duerre P."/>
        </authorList>
    </citation>
    <scope>NUCLEOTIDE SEQUENCE</scope>
    <source>
        <strain evidence="1">TS8</strain>
    </source>
</reference>
<dbReference type="PROSITE" id="PS51257">
    <property type="entry name" value="PROKAR_LIPOPROTEIN"/>
    <property type="match status" value="1"/>
</dbReference>
<dbReference type="InterPro" id="IPR009465">
    <property type="entry name" value="Spondin_N"/>
</dbReference>
<keyword evidence="2" id="KW-1185">Reference proteome</keyword>
<name>A0ABY7AK06_9ALTE</name>
<evidence type="ECO:0000313" key="1">
    <source>
        <dbReference type="EMBL" id="WAJ69883.1"/>
    </source>
</evidence>
<dbReference type="InterPro" id="IPR038678">
    <property type="entry name" value="Spondin_N_sf"/>
</dbReference>
<proteinExistence type="predicted"/>
<accession>A0ABY7AK06</accession>
<sequence>MNIINHKLARNPLKLLGAAILVTGVSACDIDLDGDHSPDKPQQKMFEVTLTNLTQSQPFSPPALVLHSQNEMLWHLGEPASVELEMLAEGGNAQPLADLAVINKSHVKDTPVGPAGSVSWTFELEYHSDNTLSLATMLVNTNDAFTGLTGVNIAAFEIGETHEKWVPAYDSGTEYNDESAIPGPAAVTASGFDASRNTDVNRVYMHSGVLTMHELSSSVLSPEHKFDNPVAKIIIKRMQ</sequence>
<evidence type="ECO:0000313" key="2">
    <source>
        <dbReference type="Proteomes" id="UP001163726"/>
    </source>
</evidence>
<organism evidence="1 2">
    <name type="scientific">Catenovulum adriaticum</name>
    <dbReference type="NCBI Taxonomy" id="2984846"/>
    <lineage>
        <taxon>Bacteria</taxon>
        <taxon>Pseudomonadati</taxon>
        <taxon>Pseudomonadota</taxon>
        <taxon>Gammaproteobacteria</taxon>
        <taxon>Alteromonadales</taxon>
        <taxon>Alteromonadaceae</taxon>
        <taxon>Catenovulum</taxon>
    </lineage>
</organism>
<dbReference type="EMBL" id="CP109965">
    <property type="protein sequence ID" value="WAJ69883.1"/>
    <property type="molecule type" value="Genomic_DNA"/>
</dbReference>
<protein>
    <submittedName>
        <fullName evidence="1">Spondin domain-containing protein</fullName>
    </submittedName>
</protein>
<gene>
    <name evidence="1" type="ORF">OLW01_12100</name>
</gene>